<evidence type="ECO:0000259" key="5">
    <source>
        <dbReference type="PROSITE" id="PS50893"/>
    </source>
</evidence>
<dbReference type="PROSITE" id="PS50893">
    <property type="entry name" value="ABC_TRANSPORTER_2"/>
    <property type="match status" value="1"/>
</dbReference>
<dbReference type="GO" id="GO:0005524">
    <property type="term" value="F:ATP binding"/>
    <property type="evidence" value="ECO:0007669"/>
    <property type="project" value="UniProtKB-KW"/>
</dbReference>
<accession>A0ABV3QXZ5</accession>
<evidence type="ECO:0000256" key="1">
    <source>
        <dbReference type="ARBA" id="ARBA00005417"/>
    </source>
</evidence>
<dbReference type="Gene3D" id="3.40.50.300">
    <property type="entry name" value="P-loop containing nucleotide triphosphate hydrolases"/>
    <property type="match status" value="1"/>
</dbReference>
<keyword evidence="4 6" id="KW-0067">ATP-binding</keyword>
<feature type="domain" description="ABC transporter" evidence="5">
    <location>
        <begin position="31"/>
        <end position="245"/>
    </location>
</feature>
<dbReference type="PANTHER" id="PTHR46743">
    <property type="entry name" value="TEICHOIC ACIDS EXPORT ATP-BINDING PROTEIN TAGH"/>
    <property type="match status" value="1"/>
</dbReference>
<sequence>MASVLLENVALDFPIYGSTTQSLKRRVAKALVGGAIEKSGSKVTLVHALSDVSLALAPGDRIGLVGHNGAGKTSLLRLIAGIYEPTGGRLEVVGRITPLLDIGHGVDPDATGYENIVLRGLYLGRSRREIDTAMPAIAEFSGLGDFLELPVRTYSAGMTSRLLFSASTHFPSDVLLIDEGIVVGDEDFQARAIERLDGLVGQAGILMISSHATDILERYCTKAVRMAGGRIVATEPISASEGPEVAS</sequence>
<reference evidence="6 7" key="1">
    <citation type="submission" date="2024-06" db="EMBL/GenBank/DDBJ databases">
        <authorList>
            <person name="Tuo L."/>
        </authorList>
    </citation>
    <scope>NUCLEOTIDE SEQUENCE [LARGE SCALE GENOMIC DNA]</scope>
    <source>
        <strain evidence="6 7">ZMM04-5</strain>
    </source>
</reference>
<dbReference type="CDD" id="cd03220">
    <property type="entry name" value="ABC_KpsT_Wzt"/>
    <property type="match status" value="1"/>
</dbReference>
<dbReference type="InterPro" id="IPR003439">
    <property type="entry name" value="ABC_transporter-like_ATP-bd"/>
</dbReference>
<dbReference type="Pfam" id="PF00005">
    <property type="entry name" value="ABC_tran"/>
    <property type="match status" value="1"/>
</dbReference>
<dbReference type="SMART" id="SM00382">
    <property type="entry name" value="AAA"/>
    <property type="match status" value="1"/>
</dbReference>
<dbReference type="RefSeq" id="WP_367722764.1">
    <property type="nucleotide sequence ID" value="NZ_JBFOCI010000002.1"/>
</dbReference>
<comment type="similarity">
    <text evidence="1">Belongs to the ABC transporter superfamily.</text>
</comment>
<name>A0ABV3QXZ5_9HYPH</name>
<evidence type="ECO:0000313" key="7">
    <source>
        <dbReference type="Proteomes" id="UP001556196"/>
    </source>
</evidence>
<dbReference type="InterPro" id="IPR050683">
    <property type="entry name" value="Bact_Polysacc_Export_ATP-bd"/>
</dbReference>
<dbReference type="EMBL" id="JBFOCI010000002">
    <property type="protein sequence ID" value="MEW9805675.1"/>
    <property type="molecule type" value="Genomic_DNA"/>
</dbReference>
<organism evidence="6 7">
    <name type="scientific">Mesorhizobium marinum</name>
    <dbReference type="NCBI Taxonomy" id="3228790"/>
    <lineage>
        <taxon>Bacteria</taxon>
        <taxon>Pseudomonadati</taxon>
        <taxon>Pseudomonadota</taxon>
        <taxon>Alphaproteobacteria</taxon>
        <taxon>Hyphomicrobiales</taxon>
        <taxon>Phyllobacteriaceae</taxon>
        <taxon>Mesorhizobium</taxon>
    </lineage>
</organism>
<dbReference type="SUPFAM" id="SSF52540">
    <property type="entry name" value="P-loop containing nucleoside triphosphate hydrolases"/>
    <property type="match status" value="1"/>
</dbReference>
<evidence type="ECO:0000256" key="3">
    <source>
        <dbReference type="ARBA" id="ARBA00022741"/>
    </source>
</evidence>
<keyword evidence="7" id="KW-1185">Reference proteome</keyword>
<evidence type="ECO:0000313" key="6">
    <source>
        <dbReference type="EMBL" id="MEW9805675.1"/>
    </source>
</evidence>
<evidence type="ECO:0000256" key="2">
    <source>
        <dbReference type="ARBA" id="ARBA00022448"/>
    </source>
</evidence>
<gene>
    <name evidence="6" type="ORF">ABUE31_06755</name>
</gene>
<protein>
    <submittedName>
        <fullName evidence="6">ABC transporter ATP-binding protein</fullName>
    </submittedName>
</protein>
<proteinExistence type="inferred from homology"/>
<comment type="caution">
    <text evidence="6">The sequence shown here is derived from an EMBL/GenBank/DDBJ whole genome shotgun (WGS) entry which is preliminary data.</text>
</comment>
<dbReference type="InterPro" id="IPR027417">
    <property type="entry name" value="P-loop_NTPase"/>
</dbReference>
<dbReference type="InterPro" id="IPR003593">
    <property type="entry name" value="AAA+_ATPase"/>
</dbReference>
<keyword evidence="2" id="KW-0813">Transport</keyword>
<keyword evidence="3" id="KW-0547">Nucleotide-binding</keyword>
<dbReference type="InterPro" id="IPR015860">
    <property type="entry name" value="ABC_transpr_TagH-like"/>
</dbReference>
<dbReference type="PANTHER" id="PTHR46743:SF2">
    <property type="entry name" value="TEICHOIC ACIDS EXPORT ATP-BINDING PROTEIN TAGH"/>
    <property type="match status" value="1"/>
</dbReference>
<dbReference type="Proteomes" id="UP001556196">
    <property type="component" value="Unassembled WGS sequence"/>
</dbReference>
<evidence type="ECO:0000256" key="4">
    <source>
        <dbReference type="ARBA" id="ARBA00022840"/>
    </source>
</evidence>